<feature type="compositionally biased region" description="Basic and acidic residues" evidence="7">
    <location>
        <begin position="1401"/>
        <end position="1410"/>
    </location>
</feature>
<feature type="region of interest" description="Disordered" evidence="7">
    <location>
        <begin position="562"/>
        <end position="700"/>
    </location>
</feature>
<dbReference type="PANTHER" id="PTHR23253:SF9">
    <property type="entry name" value="EUKARYOTIC TRANSLATION INITIATION FACTOR 4 GAMMA 2"/>
    <property type="match status" value="1"/>
</dbReference>
<keyword evidence="10" id="KW-1185">Reference proteome</keyword>
<feature type="compositionally biased region" description="Basic and acidic residues" evidence="7">
    <location>
        <begin position="193"/>
        <end position="205"/>
    </location>
</feature>
<dbReference type="GO" id="GO:0003743">
    <property type="term" value="F:translation initiation factor activity"/>
    <property type="evidence" value="ECO:0007669"/>
    <property type="project" value="UniProtKB-KW"/>
</dbReference>
<dbReference type="Gene3D" id="1.25.40.180">
    <property type="match status" value="2"/>
</dbReference>
<dbReference type="InterPro" id="IPR016024">
    <property type="entry name" value="ARM-type_fold"/>
</dbReference>
<feature type="compositionally biased region" description="Polar residues" evidence="7">
    <location>
        <begin position="492"/>
        <end position="502"/>
    </location>
</feature>
<feature type="compositionally biased region" description="Low complexity" evidence="7">
    <location>
        <begin position="537"/>
        <end position="546"/>
    </location>
</feature>
<feature type="region of interest" description="Disordered" evidence="7">
    <location>
        <begin position="1321"/>
        <end position="1426"/>
    </location>
</feature>
<name>A0A5A7RJJ0_STRAF</name>
<reference evidence="10" key="1">
    <citation type="journal article" date="2019" name="Curr. Biol.">
        <title>Genome Sequence of Striga asiatica Provides Insight into the Evolution of Plant Parasitism.</title>
        <authorList>
            <person name="Yoshida S."/>
            <person name="Kim S."/>
            <person name="Wafula E.K."/>
            <person name="Tanskanen J."/>
            <person name="Kim Y.M."/>
            <person name="Honaas L."/>
            <person name="Yang Z."/>
            <person name="Spallek T."/>
            <person name="Conn C.E."/>
            <person name="Ichihashi Y."/>
            <person name="Cheong K."/>
            <person name="Cui S."/>
            <person name="Der J.P."/>
            <person name="Gundlach H."/>
            <person name="Jiao Y."/>
            <person name="Hori C."/>
            <person name="Ishida J.K."/>
            <person name="Kasahara H."/>
            <person name="Kiba T."/>
            <person name="Kim M.S."/>
            <person name="Koo N."/>
            <person name="Laohavisit A."/>
            <person name="Lee Y.H."/>
            <person name="Lumba S."/>
            <person name="McCourt P."/>
            <person name="Mortimer J.C."/>
            <person name="Mutuku J.M."/>
            <person name="Nomura T."/>
            <person name="Sasaki-Sekimoto Y."/>
            <person name="Seto Y."/>
            <person name="Wang Y."/>
            <person name="Wakatake T."/>
            <person name="Sakakibara H."/>
            <person name="Demura T."/>
            <person name="Yamaguchi S."/>
            <person name="Yoneyama K."/>
            <person name="Manabe R.I."/>
            <person name="Nelson D.C."/>
            <person name="Schulman A.H."/>
            <person name="Timko M.P."/>
            <person name="dePamphilis C.W."/>
            <person name="Choi D."/>
            <person name="Shirasu K."/>
        </authorList>
    </citation>
    <scope>NUCLEOTIDE SEQUENCE [LARGE SCALE GENOMIC DNA]</scope>
    <source>
        <strain evidence="10">cv. UVA1</strain>
    </source>
</reference>
<dbReference type="Pfam" id="PF02854">
    <property type="entry name" value="MIF4G"/>
    <property type="match status" value="1"/>
</dbReference>
<dbReference type="Pfam" id="PF02847">
    <property type="entry name" value="MA3"/>
    <property type="match status" value="1"/>
</dbReference>
<feature type="compositionally biased region" description="Basic and acidic residues" evidence="7">
    <location>
        <begin position="1323"/>
        <end position="1344"/>
    </location>
</feature>
<dbReference type="PROSITE" id="PS51366">
    <property type="entry name" value="MI"/>
    <property type="match status" value="1"/>
</dbReference>
<evidence type="ECO:0000256" key="1">
    <source>
        <dbReference type="ARBA" id="ARBA00005775"/>
    </source>
</evidence>
<dbReference type="FunFam" id="1.25.40.180:FF:000034">
    <property type="entry name" value="Eukaryotic translation initiation factor 4G"/>
    <property type="match status" value="1"/>
</dbReference>
<organism evidence="9 10">
    <name type="scientific">Striga asiatica</name>
    <name type="common">Asiatic witchweed</name>
    <name type="synonym">Buchnera asiatica</name>
    <dbReference type="NCBI Taxonomy" id="4170"/>
    <lineage>
        <taxon>Eukaryota</taxon>
        <taxon>Viridiplantae</taxon>
        <taxon>Streptophyta</taxon>
        <taxon>Embryophyta</taxon>
        <taxon>Tracheophyta</taxon>
        <taxon>Spermatophyta</taxon>
        <taxon>Magnoliopsida</taxon>
        <taxon>eudicotyledons</taxon>
        <taxon>Gunneridae</taxon>
        <taxon>Pentapetalae</taxon>
        <taxon>asterids</taxon>
        <taxon>lamiids</taxon>
        <taxon>Lamiales</taxon>
        <taxon>Orobanchaceae</taxon>
        <taxon>Buchnereae</taxon>
        <taxon>Striga</taxon>
    </lineage>
</organism>
<feature type="compositionally biased region" description="Low complexity" evidence="7">
    <location>
        <begin position="595"/>
        <end position="604"/>
    </location>
</feature>
<evidence type="ECO:0000256" key="4">
    <source>
        <dbReference type="ARBA" id="ARBA00022917"/>
    </source>
</evidence>
<feature type="compositionally biased region" description="Polar residues" evidence="7">
    <location>
        <begin position="1467"/>
        <end position="1477"/>
    </location>
</feature>
<feature type="region of interest" description="Disordered" evidence="7">
    <location>
        <begin position="431"/>
        <end position="460"/>
    </location>
</feature>
<dbReference type="GO" id="GO:0016281">
    <property type="term" value="C:eukaryotic translation initiation factor 4F complex"/>
    <property type="evidence" value="ECO:0007669"/>
    <property type="project" value="TreeGrafter"/>
</dbReference>
<dbReference type="FunFam" id="1.25.40.180:FF:000024">
    <property type="entry name" value="Eukaryotic translation initiation factor 4G"/>
    <property type="match status" value="1"/>
</dbReference>
<evidence type="ECO:0000313" key="10">
    <source>
        <dbReference type="Proteomes" id="UP000325081"/>
    </source>
</evidence>
<keyword evidence="3" id="KW-0810">Translation regulation</keyword>
<proteinExistence type="inferred from homology"/>
<comment type="caution">
    <text evidence="9">The sequence shown here is derived from an EMBL/GenBank/DDBJ whole genome shotgun (WGS) entry which is preliminary data.</text>
</comment>
<feature type="compositionally biased region" description="Polar residues" evidence="7">
    <location>
        <begin position="21"/>
        <end position="30"/>
    </location>
</feature>
<feature type="compositionally biased region" description="Basic and acidic residues" evidence="7">
    <location>
        <begin position="605"/>
        <end position="623"/>
    </location>
</feature>
<evidence type="ECO:0000259" key="8">
    <source>
        <dbReference type="PROSITE" id="PS51366"/>
    </source>
</evidence>
<evidence type="ECO:0000313" key="9">
    <source>
        <dbReference type="EMBL" id="GER57361.1"/>
    </source>
</evidence>
<feature type="region of interest" description="Disordered" evidence="7">
    <location>
        <begin position="1186"/>
        <end position="1212"/>
    </location>
</feature>
<dbReference type="SMART" id="SM00544">
    <property type="entry name" value="MA3"/>
    <property type="match status" value="1"/>
</dbReference>
<protein>
    <recommendedName>
        <fullName evidence="5">Eukaryotic translation initiation factor 4G</fullName>
    </recommendedName>
    <alternativeName>
        <fullName evidence="6">Protein synthesis initiation factor 4G</fullName>
    </alternativeName>
</protein>
<keyword evidence="2 9" id="KW-0396">Initiation factor</keyword>
<dbReference type="InterPro" id="IPR003890">
    <property type="entry name" value="MIF4G-like_typ-3"/>
</dbReference>
<evidence type="ECO:0000256" key="6">
    <source>
        <dbReference type="ARBA" id="ARBA00075135"/>
    </source>
</evidence>
<feature type="compositionally biased region" description="Basic and acidic residues" evidence="7">
    <location>
        <begin position="1"/>
        <end position="12"/>
    </location>
</feature>
<evidence type="ECO:0000256" key="3">
    <source>
        <dbReference type="ARBA" id="ARBA00022845"/>
    </source>
</evidence>
<feature type="region of interest" description="Disordered" evidence="7">
    <location>
        <begin position="490"/>
        <end position="546"/>
    </location>
</feature>
<dbReference type="SMART" id="SM00543">
    <property type="entry name" value="MIF4G"/>
    <property type="match status" value="1"/>
</dbReference>
<feature type="compositionally biased region" description="Polar residues" evidence="7">
    <location>
        <begin position="88"/>
        <end position="97"/>
    </location>
</feature>
<feature type="region of interest" description="Disordered" evidence="7">
    <location>
        <begin position="737"/>
        <end position="777"/>
    </location>
</feature>
<comment type="similarity">
    <text evidence="1">Belongs to the eukaryotic initiation factor 4G family.</text>
</comment>
<dbReference type="EMBL" id="BKCP01013292">
    <property type="protein sequence ID" value="GER57361.1"/>
    <property type="molecule type" value="Genomic_DNA"/>
</dbReference>
<feature type="compositionally biased region" description="Polar residues" evidence="7">
    <location>
        <begin position="570"/>
        <end position="586"/>
    </location>
</feature>
<keyword evidence="4" id="KW-0648">Protein biosynthesis</keyword>
<feature type="compositionally biased region" description="Polar residues" evidence="7">
    <location>
        <begin position="229"/>
        <end position="244"/>
    </location>
</feature>
<evidence type="ECO:0000256" key="7">
    <source>
        <dbReference type="SAM" id="MobiDB-lite"/>
    </source>
</evidence>
<dbReference type="InterPro" id="IPR003891">
    <property type="entry name" value="Initiation_fac_eIF4g_MI"/>
</dbReference>
<evidence type="ECO:0000256" key="5">
    <source>
        <dbReference type="ARBA" id="ARBA00067320"/>
    </source>
</evidence>
<feature type="domain" description="MI" evidence="8">
    <location>
        <begin position="1550"/>
        <end position="1674"/>
    </location>
</feature>
<feature type="compositionally biased region" description="Basic and acidic residues" evidence="7">
    <location>
        <begin position="953"/>
        <end position="975"/>
    </location>
</feature>
<dbReference type="GO" id="GO:0006417">
    <property type="term" value="P:regulation of translation"/>
    <property type="evidence" value="ECO:0007669"/>
    <property type="project" value="UniProtKB-KW"/>
</dbReference>
<feature type="region of interest" description="Disordered" evidence="7">
    <location>
        <begin position="379"/>
        <end position="401"/>
    </location>
</feature>
<feature type="region of interest" description="Disordered" evidence="7">
    <location>
        <begin position="939"/>
        <end position="975"/>
    </location>
</feature>
<accession>A0A5A7RJJ0</accession>
<gene>
    <name evidence="9" type="ORF">STAS_35173</name>
</gene>
<feature type="region of interest" description="Disordered" evidence="7">
    <location>
        <begin position="789"/>
        <end position="877"/>
    </location>
</feature>
<dbReference type="PANTHER" id="PTHR23253">
    <property type="entry name" value="EUKARYOTIC TRANSLATION INITIATION FACTOR 4 GAMMA"/>
    <property type="match status" value="1"/>
</dbReference>
<feature type="compositionally biased region" description="Low complexity" evidence="7">
    <location>
        <begin position="691"/>
        <end position="700"/>
    </location>
</feature>
<feature type="region of interest" description="Disordered" evidence="7">
    <location>
        <begin position="1454"/>
        <end position="1477"/>
    </location>
</feature>
<evidence type="ECO:0000256" key="2">
    <source>
        <dbReference type="ARBA" id="ARBA00022540"/>
    </source>
</evidence>
<dbReference type="SUPFAM" id="SSF48371">
    <property type="entry name" value="ARM repeat"/>
    <property type="match status" value="2"/>
</dbReference>
<feature type="region of interest" description="Disordered" evidence="7">
    <location>
        <begin position="466"/>
        <end position="485"/>
    </location>
</feature>
<dbReference type="Proteomes" id="UP000325081">
    <property type="component" value="Unassembled WGS sequence"/>
</dbReference>
<dbReference type="OrthoDB" id="514777at2759"/>
<feature type="compositionally biased region" description="Basic and acidic residues" evidence="7">
    <location>
        <begin position="670"/>
        <end position="680"/>
    </location>
</feature>
<feature type="compositionally biased region" description="Basic and acidic residues" evidence="7">
    <location>
        <begin position="645"/>
        <end position="661"/>
    </location>
</feature>
<feature type="region of interest" description="Disordered" evidence="7">
    <location>
        <begin position="1"/>
        <end position="260"/>
    </location>
</feature>
<sequence length="1738" mass="189745">MSHNQSRGERNEPAQFRKTGRSVSSNQHRQFSGGVATKGGGGSSAPTNPPNRSFKKYNSNAPVGQLNERSPHVDFSNSPAARAAENGVYQQQPTQRVSDAPVISNAPDVRPTHAPAQKITRAVPGAPSSNVSSAAPSSNVFGASSEPNAPKTPEKAPGDASKSFPLQFGSISPGFMNGMQIPARTSSAPPNLDEQRKAQARHESLRTTPAAPVPSVPNQHLKKIDRPNTGESQQVPKSKRNSQVLAPPPVATQTQKPSLHPNMPMQLPFHQPQVPVPQIQSQAIPGTSLPMPMPMPLPIGSPPVQHSMFVPGLQPHPMQSQGMMHQGQSFNFSPQMGPQLPPQLGSIGMSMPPQFPQQSPVKYSGLRKTVKITHPETHEELKLDSLPNPRLHPNVQSQSQPISSFPPNMPMNFYPPNSYSASSVFFPATSSNTQVPPISQPPRLYNQVTVKPPIGSHGDKETLALTSSVSVGKAESSKSSGLHGEDLHKEANTSLSSSSQQAKPGYGATPASAASTGPVLTERNGAHASASVPVDGSASASTSSSMDVRVGVVVPDSVKDKHKIIGGTGQEDQVGSLLTSRSSFPSQLPEAETKSASSGSSLVSDAKESKPETVGGNEEREPTFESSRPHHRSLETTVKSLSLESPKKAGKVEESSDREVKTPTSNVLEHSQEKGGDDVSVHVNPAVLAHSSVGPNNVSSVSAIGLPVRDEKIDNSDVSISLPHKINDAREISAAKYSEQKPAPVSVPSLSEDALKSGNEDIDSISGELVSPSPSISKDKVVSDVNVAKSAVPRGKKKKKDLYKKAEAAGPSSDLYMAYKGPEEKKESINLAEGSENSSSVVEKQKNTDVIPENTVRTVPPHQHPAQSKVEPDDWEDAAEISTQLETSKNENQGDDRDDNELSKKKYSRDFLLKFIELCTDLPDGFQITPNMDALMVSGLNVPRDPNPSPGRNSERHGGGSRVDRRASGLGDEDKWNKYPAPIMLGAQGDMWMNPGYINNVIGLRPGQGGNYGVLRNPRAQAAVQYAGGILGGPMQSFGPQGGLQRNNSDSDRWQRATGFHKGLMPSPHAPMQVMHKAEKKYEVGKSTDEEEAKQRQLKGILNKLTPQNFEKLFQQVKQVNIDNVITLSGVISQIFDKALMEPTFCEMYANFCFHLAADLPELSVEGEKITFKRLLLNKCQEEFERGEREEQEANKAEEEGEVKQTPEEREEKRLKARRRMLGNIRLIGELYKKRMLTERIMHECINKLLGQYDNPDEENIEALCKLMSTIGEMIDHPKAKVHMDAYFDIMAKLSNNMKLSSRVRFMLKDAIDLRKNKWQQRRKVEGPKKIEEVHRDAAQERHAQTSRLSRAPSMGNPTRRAPPSMEFAPRSPMLPSPGSQVGGFRGVPSQLRGGYGSQDARMDERHSSDNSRTMAAPLPQRPLGDDSITLGPQGGLARGMAFRGQTNNIQSAEMMSSSGDARRLGSSGQNGFNSMPQRLAYGQREDVLPTAQSYNLSHPQERDIAYENREIRNADRNLDRSLPTSPRAHGWQSGSTQILSSDKVWPEEHLRDKSMATIKEYYSARDEKEVAMCINDLNTPSFYPSMISIWVADSFERKDMERDLLTKLLINLTKPQDGIISTDQLVKGFESVLDVLEDAVNDAPKAAEFLGRIFAKVILENVIPLSKIGQLIYEGGEEKGRLVETGLAAEVLASILDIIKLEKGDSVLKEMRSSSKLQLDKFRPPGSNKTLRIDKFV</sequence>
<dbReference type="GO" id="GO:0003729">
    <property type="term" value="F:mRNA binding"/>
    <property type="evidence" value="ECO:0007669"/>
    <property type="project" value="TreeGrafter"/>
</dbReference>
<feature type="compositionally biased region" description="Low complexity" evidence="7">
    <location>
        <begin position="122"/>
        <end position="140"/>
    </location>
</feature>